<dbReference type="InterPro" id="IPR004682">
    <property type="entry name" value="TRAP_DctP"/>
</dbReference>
<keyword evidence="5" id="KW-1185">Reference proteome</keyword>
<comment type="caution">
    <text evidence="4">The sequence shown here is derived from an EMBL/GenBank/DDBJ whole genome shotgun (WGS) entry which is preliminary data.</text>
</comment>
<keyword evidence="2" id="KW-0813">Transport</keyword>
<dbReference type="Proteomes" id="UP000481030">
    <property type="component" value="Unassembled WGS sequence"/>
</dbReference>
<proteinExistence type="inferred from homology"/>
<sequence>MKKLFGIIFFIIAGFSAAYLFGFSGLHFMKEVPFDDEQTGMKEQIVIRFSHVVSENTPKGLAAGRFADLVQKKSNNRVKVVVFPNAELFSDEGELNALQTGQVQMIAPSTSKLGTLSPEWLVLDLPYAFSSNEAVKEAYEGEIGQALFADIKKQNIEGLAFWYNGFKQMTTAKGSIIHPTDVKGQVFRIMPSKVIEKQYEVLEAASRPIPFDQTYHNLEKGTIDGEENTISNIYSKKYYHVQKYMTITNHAYLGYAVLMNREFWNGLSIEIQDIIREAMAEATEWNWQYSIDMNEANLQQLKENTSMQIYELTPEDELEWRNTLKRVDLHFAPTIGEKMMESLRKIKSKYDD</sequence>
<gene>
    <name evidence="4" type="ORF">F7731_10885</name>
</gene>
<protein>
    <submittedName>
        <fullName evidence="4">DctP family TRAP transporter solute-binding subunit</fullName>
    </submittedName>
</protein>
<evidence type="ECO:0000313" key="5">
    <source>
        <dbReference type="Proteomes" id="UP000481030"/>
    </source>
</evidence>
<accession>A0A6L3V6P7</accession>
<dbReference type="GO" id="GO:0030288">
    <property type="term" value="C:outer membrane-bounded periplasmic space"/>
    <property type="evidence" value="ECO:0007669"/>
    <property type="project" value="InterPro"/>
</dbReference>
<name>A0A6L3V6P7_9BACI</name>
<dbReference type="AlphaFoldDB" id="A0A6L3V6P7"/>
<comment type="similarity">
    <text evidence="1">Belongs to the bacterial solute-binding protein 7 family.</text>
</comment>
<evidence type="ECO:0000256" key="1">
    <source>
        <dbReference type="ARBA" id="ARBA00009023"/>
    </source>
</evidence>
<dbReference type="NCBIfam" id="NF037995">
    <property type="entry name" value="TRAP_S1"/>
    <property type="match status" value="1"/>
</dbReference>
<dbReference type="GO" id="GO:0055085">
    <property type="term" value="P:transmembrane transport"/>
    <property type="evidence" value="ECO:0007669"/>
    <property type="project" value="InterPro"/>
</dbReference>
<dbReference type="InterPro" id="IPR038404">
    <property type="entry name" value="TRAP_DctP_sf"/>
</dbReference>
<dbReference type="PANTHER" id="PTHR33376">
    <property type="match status" value="1"/>
</dbReference>
<dbReference type="Gene3D" id="3.40.190.170">
    <property type="entry name" value="Bacterial extracellular solute-binding protein, family 7"/>
    <property type="match status" value="1"/>
</dbReference>
<dbReference type="PIRSF" id="PIRSF006470">
    <property type="entry name" value="DctB"/>
    <property type="match status" value="1"/>
</dbReference>
<dbReference type="OrthoDB" id="9776801at2"/>
<reference evidence="4 5" key="1">
    <citation type="journal article" date="2016" name="Antonie Van Leeuwenhoek">
        <title>Bacillus depressus sp. nov., isolated from soil of a sunflower field.</title>
        <authorList>
            <person name="Wei X."/>
            <person name="Xin D."/>
            <person name="Xin Y."/>
            <person name="Zhang H."/>
            <person name="Wang T."/>
            <person name="Zhang J."/>
        </authorList>
    </citation>
    <scope>NUCLEOTIDE SEQUENCE [LARGE SCALE GENOMIC DNA]</scope>
    <source>
        <strain evidence="4 5">BZ1</strain>
    </source>
</reference>
<dbReference type="Pfam" id="PF03480">
    <property type="entry name" value="DctP"/>
    <property type="match status" value="1"/>
</dbReference>
<dbReference type="PANTHER" id="PTHR33376:SF7">
    <property type="entry name" value="C4-DICARBOXYLATE-BINDING PROTEIN DCTB"/>
    <property type="match status" value="1"/>
</dbReference>
<dbReference type="EMBL" id="WBOS01000004">
    <property type="protein sequence ID" value="KAB2336016.1"/>
    <property type="molecule type" value="Genomic_DNA"/>
</dbReference>
<evidence type="ECO:0000256" key="2">
    <source>
        <dbReference type="ARBA" id="ARBA00022448"/>
    </source>
</evidence>
<dbReference type="InterPro" id="IPR018389">
    <property type="entry name" value="DctP_fam"/>
</dbReference>
<keyword evidence="3" id="KW-0732">Signal</keyword>
<evidence type="ECO:0000313" key="4">
    <source>
        <dbReference type="EMBL" id="KAB2336016.1"/>
    </source>
</evidence>
<organism evidence="4 5">
    <name type="scientific">Cytobacillus depressus</name>
    <dbReference type="NCBI Taxonomy" id="1602942"/>
    <lineage>
        <taxon>Bacteria</taxon>
        <taxon>Bacillati</taxon>
        <taxon>Bacillota</taxon>
        <taxon>Bacilli</taxon>
        <taxon>Bacillales</taxon>
        <taxon>Bacillaceae</taxon>
        <taxon>Cytobacillus</taxon>
    </lineage>
</organism>
<dbReference type="NCBIfam" id="TIGR00787">
    <property type="entry name" value="dctP"/>
    <property type="match status" value="1"/>
</dbReference>
<dbReference type="RefSeq" id="WP_151534817.1">
    <property type="nucleotide sequence ID" value="NZ_WBOS01000004.1"/>
</dbReference>
<evidence type="ECO:0000256" key="3">
    <source>
        <dbReference type="ARBA" id="ARBA00022729"/>
    </source>
</evidence>